<keyword evidence="5" id="KW-0808">Transferase</keyword>
<organism evidence="10 11">
    <name type="scientific">Apophysomyces ossiformis</name>
    <dbReference type="NCBI Taxonomy" id="679940"/>
    <lineage>
        <taxon>Eukaryota</taxon>
        <taxon>Fungi</taxon>
        <taxon>Fungi incertae sedis</taxon>
        <taxon>Mucoromycota</taxon>
        <taxon>Mucoromycotina</taxon>
        <taxon>Mucoromycetes</taxon>
        <taxon>Mucorales</taxon>
        <taxon>Mucorineae</taxon>
        <taxon>Mucoraceae</taxon>
        <taxon>Apophysomyces</taxon>
    </lineage>
</organism>
<comment type="caution">
    <text evidence="10">The sequence shown here is derived from an EMBL/GenBank/DDBJ whole genome shotgun (WGS) entry which is preliminary data.</text>
</comment>
<dbReference type="Pfam" id="PF00334">
    <property type="entry name" value="NDK"/>
    <property type="match status" value="1"/>
</dbReference>
<dbReference type="InterPro" id="IPR036850">
    <property type="entry name" value="NDK-like_dom_sf"/>
</dbReference>
<dbReference type="EMBL" id="JABAYA010000063">
    <property type="protein sequence ID" value="KAF7727173.1"/>
    <property type="molecule type" value="Genomic_DNA"/>
</dbReference>
<keyword evidence="6" id="KW-0418">Kinase</keyword>
<feature type="binding site" evidence="7">
    <location>
        <position position="182"/>
    </location>
    <ligand>
        <name>ATP</name>
        <dbReference type="ChEBI" id="CHEBI:30616"/>
    </ligand>
</feature>
<evidence type="ECO:0000256" key="6">
    <source>
        <dbReference type="ARBA" id="ARBA00022777"/>
    </source>
</evidence>
<evidence type="ECO:0000313" key="11">
    <source>
        <dbReference type="Proteomes" id="UP000605846"/>
    </source>
</evidence>
<feature type="binding site" evidence="7">
    <location>
        <position position="192"/>
    </location>
    <ligand>
        <name>ATP</name>
        <dbReference type="ChEBI" id="CHEBI:30616"/>
    </ligand>
</feature>
<dbReference type="HAMAP" id="MF_00451">
    <property type="entry name" value="NDP_kinase"/>
    <property type="match status" value="1"/>
</dbReference>
<feature type="domain" description="Nucleoside diphosphate kinase-like" evidence="9">
    <location>
        <begin position="79"/>
        <end position="218"/>
    </location>
</feature>
<dbReference type="PRINTS" id="PR01243">
    <property type="entry name" value="NUCDPKINASE"/>
</dbReference>
<feature type="active site" description="Pros-phosphohistidine intermediate" evidence="7">
    <location>
        <position position="195"/>
    </location>
</feature>
<evidence type="ECO:0000256" key="2">
    <source>
        <dbReference type="ARBA" id="ARBA00008142"/>
    </source>
</evidence>
<sequence>MFARSVARFARPAASAVKGTPRSYATASRATAAAGSRLTAFATAGAVAAGAASYAYFQNVNTPISADAKPIAGVKGSFNERTFIAVKPDGVQRGLVGKIITRFEERGYKLVGLKAVVPSKALAEEHYADLKGRPFFNGLVDYMTNGAAPVVAMVWEGKDVIRQGRAMIGATNPLEAAPGTIRGQYTISVGRNIIHGSDSYESATKEIGLWFGKAGELIEWDAKIASWVFSDN</sequence>
<dbReference type="FunFam" id="3.30.70.141:FF:000002">
    <property type="entry name" value="Nucleoside diphosphate kinase"/>
    <property type="match status" value="1"/>
</dbReference>
<dbReference type="InterPro" id="IPR001564">
    <property type="entry name" value="Nucleoside_diP_kinase"/>
</dbReference>
<keyword evidence="11" id="KW-1185">Reference proteome</keyword>
<feature type="binding site" evidence="7">
    <location>
        <position position="171"/>
    </location>
    <ligand>
        <name>ATP</name>
        <dbReference type="ChEBI" id="CHEBI:30616"/>
    </ligand>
</feature>
<evidence type="ECO:0000256" key="7">
    <source>
        <dbReference type="PROSITE-ProRule" id="PRU00706"/>
    </source>
</evidence>
<comment type="cofactor">
    <cofactor evidence="1">
        <name>Mg(2+)</name>
        <dbReference type="ChEBI" id="CHEBI:18420"/>
    </cofactor>
</comment>
<dbReference type="EC" id="2.7.4.6" evidence="3"/>
<feature type="binding site" evidence="7">
    <location>
        <position position="87"/>
    </location>
    <ligand>
        <name>ATP</name>
        <dbReference type="ChEBI" id="CHEBI:30616"/>
    </ligand>
</feature>
<dbReference type="GO" id="GO:0006228">
    <property type="term" value="P:UTP biosynthetic process"/>
    <property type="evidence" value="ECO:0007669"/>
    <property type="project" value="InterPro"/>
</dbReference>
<dbReference type="PROSITE" id="PS51374">
    <property type="entry name" value="NDPK_LIKE"/>
    <property type="match status" value="1"/>
</dbReference>
<dbReference type="GO" id="GO:0006241">
    <property type="term" value="P:CTP biosynthetic process"/>
    <property type="evidence" value="ECO:0007669"/>
    <property type="project" value="InterPro"/>
</dbReference>
<dbReference type="GO" id="GO:0004550">
    <property type="term" value="F:nucleoside diphosphate kinase activity"/>
    <property type="evidence" value="ECO:0007669"/>
    <property type="project" value="UniProtKB-EC"/>
</dbReference>
<protein>
    <recommendedName>
        <fullName evidence="4">Nucleoside diphosphate kinase</fullName>
        <ecNumber evidence="3">2.7.4.6</ecNumber>
    </recommendedName>
</protein>
<accession>A0A8H7BU46</accession>
<evidence type="ECO:0000256" key="4">
    <source>
        <dbReference type="ARBA" id="ARBA00017632"/>
    </source>
</evidence>
<evidence type="ECO:0000256" key="1">
    <source>
        <dbReference type="ARBA" id="ARBA00001946"/>
    </source>
</evidence>
<reference evidence="10" key="1">
    <citation type="submission" date="2020-01" db="EMBL/GenBank/DDBJ databases">
        <title>Genome Sequencing of Three Apophysomyces-Like Fungal Strains Confirms a Novel Fungal Genus in the Mucoromycota with divergent Burkholderia-like Endosymbiotic Bacteria.</title>
        <authorList>
            <person name="Stajich J.E."/>
            <person name="Macias A.M."/>
            <person name="Carter-House D."/>
            <person name="Lovett B."/>
            <person name="Kasson L.R."/>
            <person name="Berry K."/>
            <person name="Grigoriev I."/>
            <person name="Chang Y."/>
            <person name="Spatafora J."/>
            <person name="Kasson M.T."/>
        </authorList>
    </citation>
    <scope>NUCLEOTIDE SEQUENCE</scope>
    <source>
        <strain evidence="10">NRRL A-21654</strain>
    </source>
</reference>
<dbReference type="SUPFAM" id="SSF54919">
    <property type="entry name" value="Nucleoside diphosphate kinase, NDK"/>
    <property type="match status" value="1"/>
</dbReference>
<evidence type="ECO:0000256" key="3">
    <source>
        <dbReference type="ARBA" id="ARBA00012966"/>
    </source>
</evidence>
<evidence type="ECO:0000313" key="10">
    <source>
        <dbReference type="EMBL" id="KAF7727173.1"/>
    </source>
</evidence>
<dbReference type="OrthoDB" id="2162449at2759"/>
<dbReference type="CDD" id="cd04413">
    <property type="entry name" value="NDPk_I"/>
    <property type="match status" value="1"/>
</dbReference>
<proteinExistence type="inferred from homology"/>
<feature type="binding site" evidence="7">
    <location>
        <position position="135"/>
    </location>
    <ligand>
        <name>ATP</name>
        <dbReference type="ChEBI" id="CHEBI:30616"/>
    </ligand>
</feature>
<name>A0A8H7BU46_9FUNG</name>
<dbReference type="Gene3D" id="3.30.70.141">
    <property type="entry name" value="Nucleoside diphosphate kinase-like domain"/>
    <property type="match status" value="1"/>
</dbReference>
<evidence type="ECO:0000259" key="9">
    <source>
        <dbReference type="SMART" id="SM00562"/>
    </source>
</evidence>
<dbReference type="AlphaFoldDB" id="A0A8H7BU46"/>
<comment type="similarity">
    <text evidence="2 7 8">Belongs to the NDK family.</text>
</comment>
<dbReference type="InterPro" id="IPR034907">
    <property type="entry name" value="NDK-like_dom"/>
</dbReference>
<dbReference type="NCBIfam" id="NF001908">
    <property type="entry name" value="PRK00668.1"/>
    <property type="match status" value="1"/>
</dbReference>
<evidence type="ECO:0000256" key="5">
    <source>
        <dbReference type="ARBA" id="ARBA00022679"/>
    </source>
</evidence>
<dbReference type="GO" id="GO:0006183">
    <property type="term" value="P:GTP biosynthetic process"/>
    <property type="evidence" value="ECO:0007669"/>
    <property type="project" value="InterPro"/>
</dbReference>
<dbReference type="PANTHER" id="PTHR11349">
    <property type="entry name" value="NUCLEOSIDE DIPHOSPHATE KINASE"/>
    <property type="match status" value="1"/>
</dbReference>
<evidence type="ECO:0000256" key="8">
    <source>
        <dbReference type="RuleBase" id="RU004011"/>
    </source>
</evidence>
<gene>
    <name evidence="10" type="ORF">EC973_007948</name>
</gene>
<dbReference type="Proteomes" id="UP000605846">
    <property type="component" value="Unassembled WGS sequence"/>
</dbReference>
<feature type="binding site" evidence="7">
    <location>
        <position position="165"/>
    </location>
    <ligand>
        <name>ATP</name>
        <dbReference type="ChEBI" id="CHEBI:30616"/>
    </ligand>
</feature>
<dbReference type="SMART" id="SM00562">
    <property type="entry name" value="NDK"/>
    <property type="match status" value="1"/>
</dbReference>